<dbReference type="GO" id="GO:0012505">
    <property type="term" value="C:endomembrane system"/>
    <property type="evidence" value="ECO:0007669"/>
    <property type="project" value="UniProtKB-SubCell"/>
</dbReference>
<feature type="transmembrane region" description="Helical" evidence="5">
    <location>
        <begin position="85"/>
        <end position="105"/>
    </location>
</feature>
<feature type="transmembrane region" description="Helical" evidence="5">
    <location>
        <begin position="457"/>
        <end position="476"/>
    </location>
</feature>
<keyword evidence="9" id="KW-1185">Reference proteome</keyword>
<dbReference type="EMBL" id="CP060719">
    <property type="protein sequence ID" value="QNN69709.1"/>
    <property type="molecule type" value="Genomic_DNA"/>
</dbReference>
<evidence type="ECO:0000256" key="6">
    <source>
        <dbReference type="RuleBase" id="RU000320"/>
    </source>
</evidence>
<feature type="transmembrane region" description="Helical" evidence="5">
    <location>
        <begin position="376"/>
        <end position="399"/>
    </location>
</feature>
<feature type="transmembrane region" description="Helical" evidence="5">
    <location>
        <begin position="169"/>
        <end position="190"/>
    </location>
</feature>
<dbReference type="EC" id="7.1.1.-" evidence="5"/>
<dbReference type="AlphaFoldDB" id="A0A7G9SPD4"/>
<keyword evidence="3 5" id="KW-1133">Transmembrane helix</keyword>
<dbReference type="PANTHER" id="PTHR22773">
    <property type="entry name" value="NADH DEHYDROGENASE"/>
    <property type="match status" value="1"/>
</dbReference>
<organism evidence="8 9">
    <name type="scientific">Thermomonas carbonis</name>
    <dbReference type="NCBI Taxonomy" id="1463158"/>
    <lineage>
        <taxon>Bacteria</taxon>
        <taxon>Pseudomonadati</taxon>
        <taxon>Pseudomonadota</taxon>
        <taxon>Gammaproteobacteria</taxon>
        <taxon>Lysobacterales</taxon>
        <taxon>Lysobacteraceae</taxon>
        <taxon>Thermomonas</taxon>
    </lineage>
</organism>
<feature type="transmembrane region" description="Helical" evidence="5">
    <location>
        <begin position="306"/>
        <end position="327"/>
    </location>
</feature>
<evidence type="ECO:0000256" key="1">
    <source>
        <dbReference type="ARBA" id="ARBA00004127"/>
    </source>
</evidence>
<keyword evidence="2 5" id="KW-0812">Transmembrane</keyword>
<gene>
    <name evidence="5 8" type="primary">nuoN</name>
    <name evidence="8" type="ORF">H9L16_13780</name>
</gene>
<comment type="catalytic activity">
    <reaction evidence="5">
        <text>a quinone + NADH + 5 H(+)(in) = a quinol + NAD(+) + 4 H(+)(out)</text>
        <dbReference type="Rhea" id="RHEA:57888"/>
        <dbReference type="ChEBI" id="CHEBI:15378"/>
        <dbReference type="ChEBI" id="CHEBI:24646"/>
        <dbReference type="ChEBI" id="CHEBI:57540"/>
        <dbReference type="ChEBI" id="CHEBI:57945"/>
        <dbReference type="ChEBI" id="CHEBI:132124"/>
    </reaction>
</comment>
<dbReference type="Pfam" id="PF00361">
    <property type="entry name" value="Proton_antipo_M"/>
    <property type="match status" value="1"/>
</dbReference>
<dbReference type="InterPro" id="IPR010096">
    <property type="entry name" value="NADH-Q_OxRdtase_suN/2"/>
</dbReference>
<keyword evidence="5" id="KW-0520">NAD</keyword>
<feature type="domain" description="NADH:quinone oxidoreductase/Mrp antiporter transmembrane" evidence="7">
    <location>
        <begin position="132"/>
        <end position="425"/>
    </location>
</feature>
<dbReference type="GO" id="GO:0048038">
    <property type="term" value="F:quinone binding"/>
    <property type="evidence" value="ECO:0007669"/>
    <property type="project" value="UniProtKB-KW"/>
</dbReference>
<proteinExistence type="inferred from homology"/>
<feature type="transmembrane region" description="Helical" evidence="5">
    <location>
        <begin position="117"/>
        <end position="142"/>
    </location>
</feature>
<evidence type="ECO:0000313" key="8">
    <source>
        <dbReference type="EMBL" id="QNN69709.1"/>
    </source>
</evidence>
<keyword evidence="5" id="KW-0830">Ubiquinone</keyword>
<keyword evidence="8" id="KW-0560">Oxidoreductase</keyword>
<dbReference type="InterPro" id="IPR001750">
    <property type="entry name" value="ND/Mrp_TM"/>
</dbReference>
<feature type="transmembrane region" description="Helical" evidence="5">
    <location>
        <begin position="411"/>
        <end position="431"/>
    </location>
</feature>
<comment type="subunit">
    <text evidence="5">NDH-1 is composed of 14 different subunits. Subunits NuoA, H, J, K, L, M, N constitute the membrane sector of the complex.</text>
</comment>
<feature type="transmembrane region" description="Helical" evidence="5">
    <location>
        <begin position="46"/>
        <end position="65"/>
    </location>
</feature>
<feature type="transmembrane region" description="Helical" evidence="5">
    <location>
        <begin position="20"/>
        <end position="39"/>
    </location>
</feature>
<dbReference type="NCBIfam" id="TIGR01770">
    <property type="entry name" value="NDH_I_N"/>
    <property type="match status" value="1"/>
</dbReference>
<keyword evidence="5" id="KW-1003">Cell membrane</keyword>
<evidence type="ECO:0000256" key="2">
    <source>
        <dbReference type="ARBA" id="ARBA00022692"/>
    </source>
</evidence>
<keyword evidence="5" id="KW-1278">Translocase</keyword>
<evidence type="ECO:0000313" key="9">
    <source>
        <dbReference type="Proteomes" id="UP000515804"/>
    </source>
</evidence>
<evidence type="ECO:0000256" key="5">
    <source>
        <dbReference type="HAMAP-Rule" id="MF_00445"/>
    </source>
</evidence>
<evidence type="ECO:0000259" key="7">
    <source>
        <dbReference type="Pfam" id="PF00361"/>
    </source>
</evidence>
<evidence type="ECO:0000256" key="4">
    <source>
        <dbReference type="ARBA" id="ARBA00023136"/>
    </source>
</evidence>
<comment type="function">
    <text evidence="5">NDH-1 shuttles electrons from NADH, via FMN and iron-sulfur (Fe-S) centers, to quinones in the respiratory chain. The immediate electron acceptor for the enzyme in this species is believed to be ubiquinone. Couples the redox reaction to proton translocation (for every two electrons transferred, four hydrogen ions are translocated across the cytoplasmic membrane), and thus conserves the redox energy in a proton gradient.</text>
</comment>
<name>A0A7G9SPD4_9GAMM</name>
<sequence>MMTMQATLATPAATELLPLIPELVLVGAAFALLMLDLFLNERQRVITHLLAVASLVLVAALLVAGTGGQGTVLGGMFIRDNMADVLKIGTCVVSAIALLYGWPFLRERGLYKGEIPVLVLFAVTGMMLLISAGSLVMVYLGLELLALCSYALVAIDRDSPAGSEAAMKYFVLGALASGMLLYGMSLVYGASGSIDLATIAANAVVTEQKTLLLTGMAFMLAGIAFKFGAAPFHMWVPDVYEGAPTPITLFIGSAPKLAAFAMAMRLLEVGMGPLAEDWRPLLAMLAALSLVVGNLFALAQANLKRMLAYSTVSHVGFLLMGLAGGGATGYAAAMFYALSYSIMATAAFGAIILLSRRGFEADRIEDFKGLNARDPWTAGLVLCVMASLAGVPPFLGFWSKLVVLRAAMEGGMLWLAIVGIVCAVIGAFYYLRVIKAMYFDEPVGEPVVPRADRTLRVVFGVNALALLAFGLFWSPIMSWCQQAFA</sequence>
<dbReference type="GO" id="GO:0050136">
    <property type="term" value="F:NADH dehydrogenase (quinone) (non-electrogenic) activity"/>
    <property type="evidence" value="ECO:0007669"/>
    <property type="project" value="UniProtKB-UniRule"/>
</dbReference>
<dbReference type="GO" id="GO:0005886">
    <property type="term" value="C:plasma membrane"/>
    <property type="evidence" value="ECO:0007669"/>
    <property type="project" value="UniProtKB-SubCell"/>
</dbReference>
<comment type="subcellular location">
    <subcellularLocation>
        <location evidence="5">Cell membrane</location>
        <topology evidence="5">Multi-pass membrane protein</topology>
    </subcellularLocation>
    <subcellularLocation>
        <location evidence="1">Endomembrane system</location>
        <topology evidence="1">Multi-pass membrane protein</topology>
    </subcellularLocation>
    <subcellularLocation>
        <location evidence="6">Membrane</location>
        <topology evidence="6">Multi-pass membrane protein</topology>
    </subcellularLocation>
</comment>
<dbReference type="NCBIfam" id="NF004442">
    <property type="entry name" value="PRK05777.1-5"/>
    <property type="match status" value="1"/>
</dbReference>
<dbReference type="Proteomes" id="UP000515804">
    <property type="component" value="Chromosome"/>
</dbReference>
<feature type="transmembrane region" description="Helical" evidence="5">
    <location>
        <begin position="281"/>
        <end position="299"/>
    </location>
</feature>
<dbReference type="GO" id="GO:0042773">
    <property type="term" value="P:ATP synthesis coupled electron transport"/>
    <property type="evidence" value="ECO:0007669"/>
    <property type="project" value="InterPro"/>
</dbReference>
<dbReference type="HAMAP" id="MF_00445">
    <property type="entry name" value="NDH1_NuoN_1"/>
    <property type="match status" value="1"/>
</dbReference>
<feature type="transmembrane region" description="Helical" evidence="5">
    <location>
        <begin position="333"/>
        <end position="355"/>
    </location>
</feature>
<dbReference type="KEGG" id="tcn:H9L16_13780"/>
<keyword evidence="5" id="KW-0813">Transport</keyword>
<accession>A0A7G9SPD4</accession>
<keyword evidence="4 5" id="KW-0472">Membrane</keyword>
<feature type="transmembrane region" description="Helical" evidence="5">
    <location>
        <begin position="211"/>
        <end position="236"/>
    </location>
</feature>
<reference evidence="8 9" key="1">
    <citation type="submission" date="2020-08" db="EMBL/GenBank/DDBJ databases">
        <title>Genome sequence of Thermomonas carbonis KCTC 42013T.</title>
        <authorList>
            <person name="Hyun D.-W."/>
            <person name="Bae J.-W."/>
        </authorList>
    </citation>
    <scope>NUCLEOTIDE SEQUENCE [LARGE SCALE GENOMIC DNA]</scope>
    <source>
        <strain evidence="8 9">KCTC 42013</strain>
    </source>
</reference>
<protein>
    <recommendedName>
        <fullName evidence="5">NADH-quinone oxidoreductase subunit N</fullName>
        <ecNumber evidence="5">7.1.1.-</ecNumber>
    </recommendedName>
    <alternativeName>
        <fullName evidence="5">NADH dehydrogenase I subunit N</fullName>
    </alternativeName>
    <alternativeName>
        <fullName evidence="5">NDH-1 subunit N</fullName>
    </alternativeName>
</protein>
<evidence type="ECO:0000256" key="3">
    <source>
        <dbReference type="ARBA" id="ARBA00022989"/>
    </source>
</evidence>
<keyword evidence="5" id="KW-0874">Quinone</keyword>
<dbReference type="GO" id="GO:0008137">
    <property type="term" value="F:NADH dehydrogenase (ubiquinone) activity"/>
    <property type="evidence" value="ECO:0007669"/>
    <property type="project" value="InterPro"/>
</dbReference>
<comment type="similarity">
    <text evidence="5">Belongs to the complex I subunit 2 family.</text>
</comment>